<organism evidence="2 3">
    <name type="scientific">Penicillium atrosanguineum</name>
    <dbReference type="NCBI Taxonomy" id="1132637"/>
    <lineage>
        <taxon>Eukaryota</taxon>
        <taxon>Fungi</taxon>
        <taxon>Dikarya</taxon>
        <taxon>Ascomycota</taxon>
        <taxon>Pezizomycotina</taxon>
        <taxon>Eurotiomycetes</taxon>
        <taxon>Eurotiomycetidae</taxon>
        <taxon>Eurotiales</taxon>
        <taxon>Aspergillaceae</taxon>
        <taxon>Penicillium</taxon>
    </lineage>
</organism>
<name>A0A9W9U0S3_9EURO</name>
<sequence length="223" mass="24795">MVFRKTGYPLVLIRPDEMALMDPLTVDEVGDLMDELEKRKYSRSIIPIPHDPTLIVSGLSTDPVSGAIINLYKPKPPIIRSPTAPVKVKVKGQTQPQLSTPRTRRLEKSTTNDLLPAKRTRTAPATPLKSATPIIRTSSPRSEQKRLKGIPLPQSWESATAEDILLFKLKEYGGTWAEITAEWNSISGRSYASSTISNRWTKINSTLGDPPEKIWDLDSSMSC</sequence>
<feature type="compositionally biased region" description="Polar residues" evidence="1">
    <location>
        <begin position="92"/>
        <end position="101"/>
    </location>
</feature>
<feature type="region of interest" description="Disordered" evidence="1">
    <location>
        <begin position="89"/>
        <end position="112"/>
    </location>
</feature>
<protein>
    <submittedName>
        <fullName evidence="2">Uncharacterized protein</fullName>
    </submittedName>
</protein>
<reference evidence="2" key="2">
    <citation type="journal article" date="2023" name="IMA Fungus">
        <title>Comparative genomic study of the Penicillium genus elucidates a diverse pangenome and 15 lateral gene transfer events.</title>
        <authorList>
            <person name="Petersen C."/>
            <person name="Sorensen T."/>
            <person name="Nielsen M.R."/>
            <person name="Sondergaard T.E."/>
            <person name="Sorensen J.L."/>
            <person name="Fitzpatrick D.A."/>
            <person name="Frisvad J.C."/>
            <person name="Nielsen K.L."/>
        </authorList>
    </citation>
    <scope>NUCLEOTIDE SEQUENCE</scope>
    <source>
        <strain evidence="2">IBT 21472</strain>
    </source>
</reference>
<reference evidence="2" key="1">
    <citation type="submission" date="2022-12" db="EMBL/GenBank/DDBJ databases">
        <authorList>
            <person name="Petersen C."/>
        </authorList>
    </citation>
    <scope>NUCLEOTIDE SEQUENCE</scope>
    <source>
        <strain evidence="2">IBT 21472</strain>
    </source>
</reference>
<keyword evidence="3" id="KW-1185">Reference proteome</keyword>
<proteinExistence type="predicted"/>
<comment type="caution">
    <text evidence="2">The sequence shown here is derived from an EMBL/GenBank/DDBJ whole genome shotgun (WGS) entry which is preliminary data.</text>
</comment>
<accession>A0A9W9U0S3</accession>
<evidence type="ECO:0000256" key="1">
    <source>
        <dbReference type="SAM" id="MobiDB-lite"/>
    </source>
</evidence>
<dbReference type="AlphaFoldDB" id="A0A9W9U0S3"/>
<evidence type="ECO:0000313" key="2">
    <source>
        <dbReference type="EMBL" id="KAJ5302504.1"/>
    </source>
</evidence>
<evidence type="ECO:0000313" key="3">
    <source>
        <dbReference type="Proteomes" id="UP001147746"/>
    </source>
</evidence>
<dbReference type="Proteomes" id="UP001147746">
    <property type="component" value="Unassembled WGS sequence"/>
</dbReference>
<dbReference type="EMBL" id="JAPZBO010000009">
    <property type="protein sequence ID" value="KAJ5302504.1"/>
    <property type="molecule type" value="Genomic_DNA"/>
</dbReference>
<gene>
    <name evidence="2" type="ORF">N7476_009303</name>
</gene>